<keyword evidence="8 14" id="KW-0963">Cytoplasm</keyword>
<comment type="caution">
    <text evidence="18">The sequence shown here is derived from an EMBL/GenBank/DDBJ whole genome shotgun (WGS) entry which is preliminary data.</text>
</comment>
<keyword evidence="13 14" id="KW-0464">Manganese</keyword>
<keyword evidence="19" id="KW-1185">Reference proteome</keyword>
<organism evidence="18 19">
    <name type="scientific">Lentilactobacillus raoultii</name>
    <dbReference type="NCBI Taxonomy" id="1987503"/>
    <lineage>
        <taxon>Bacteria</taxon>
        <taxon>Bacillati</taxon>
        <taxon>Bacillota</taxon>
        <taxon>Bacilli</taxon>
        <taxon>Lactobacillales</taxon>
        <taxon>Lactobacillaceae</taxon>
        <taxon>Lentilactobacillus</taxon>
    </lineage>
</organism>
<comment type="cofactor">
    <cofactor evidence="14 15">
        <name>Mn(2+)</name>
        <dbReference type="ChEBI" id="CHEBI:29035"/>
    </cofactor>
    <cofactor evidence="14 15">
        <name>Mg(2+)</name>
        <dbReference type="ChEBI" id="CHEBI:18420"/>
    </cofactor>
    <text evidence="14 15">Manganese or magnesium. Binds 1 divalent metal ion per monomer in the absence of substrate. May bind a second metal ion after substrate binding.</text>
</comment>
<dbReference type="PROSITE" id="PS51975">
    <property type="entry name" value="RNASE_H_2"/>
    <property type="match status" value="1"/>
</dbReference>
<dbReference type="GO" id="GO:0004523">
    <property type="term" value="F:RNA-DNA hybrid ribonuclease activity"/>
    <property type="evidence" value="ECO:0007669"/>
    <property type="project" value="UniProtKB-EC"/>
</dbReference>
<dbReference type="InterPro" id="IPR001352">
    <property type="entry name" value="RNase_HII/HIII"/>
</dbReference>
<evidence type="ECO:0000256" key="5">
    <source>
        <dbReference type="ARBA" id="ARBA00007383"/>
    </source>
</evidence>
<dbReference type="Gene3D" id="3.30.420.10">
    <property type="entry name" value="Ribonuclease H-like superfamily/Ribonuclease H"/>
    <property type="match status" value="1"/>
</dbReference>
<accession>A0ABW3PGL0</accession>
<evidence type="ECO:0000256" key="8">
    <source>
        <dbReference type="ARBA" id="ARBA00022490"/>
    </source>
</evidence>
<dbReference type="Proteomes" id="UP001597156">
    <property type="component" value="Unassembled WGS sequence"/>
</dbReference>
<proteinExistence type="inferred from homology"/>
<evidence type="ECO:0000256" key="7">
    <source>
        <dbReference type="ARBA" id="ARBA00019179"/>
    </source>
</evidence>
<feature type="domain" description="RNase H type-2" evidence="17">
    <location>
        <begin position="72"/>
        <end position="255"/>
    </location>
</feature>
<comment type="catalytic activity">
    <reaction evidence="1 14 15 16">
        <text>Endonucleolytic cleavage to 5'-phosphomonoester.</text>
        <dbReference type="EC" id="3.1.26.4"/>
    </reaction>
</comment>
<evidence type="ECO:0000256" key="9">
    <source>
        <dbReference type="ARBA" id="ARBA00022722"/>
    </source>
</evidence>
<dbReference type="InterPro" id="IPR022898">
    <property type="entry name" value="RNase_HII"/>
</dbReference>
<evidence type="ECO:0000256" key="2">
    <source>
        <dbReference type="ARBA" id="ARBA00001946"/>
    </source>
</evidence>
<dbReference type="EMBL" id="JBHTLH010000010">
    <property type="protein sequence ID" value="MFD1124497.1"/>
    <property type="molecule type" value="Genomic_DNA"/>
</dbReference>
<evidence type="ECO:0000256" key="1">
    <source>
        <dbReference type="ARBA" id="ARBA00000077"/>
    </source>
</evidence>
<evidence type="ECO:0000256" key="16">
    <source>
        <dbReference type="RuleBase" id="RU003515"/>
    </source>
</evidence>
<evidence type="ECO:0000256" key="3">
    <source>
        <dbReference type="ARBA" id="ARBA00004065"/>
    </source>
</evidence>
<keyword evidence="10 14" id="KW-0479">Metal-binding</keyword>
<evidence type="ECO:0000259" key="17">
    <source>
        <dbReference type="PROSITE" id="PS51975"/>
    </source>
</evidence>
<evidence type="ECO:0000313" key="18">
    <source>
        <dbReference type="EMBL" id="MFD1124497.1"/>
    </source>
</evidence>
<dbReference type="NCBIfam" id="NF000594">
    <property type="entry name" value="PRK00015.1-1"/>
    <property type="match status" value="1"/>
</dbReference>
<gene>
    <name evidence="14" type="primary">rnhB</name>
    <name evidence="18" type="ORF">ACFQ22_03870</name>
</gene>
<keyword evidence="12 14" id="KW-0378">Hydrolase</keyword>
<evidence type="ECO:0000256" key="14">
    <source>
        <dbReference type="HAMAP-Rule" id="MF_00052"/>
    </source>
</evidence>
<comment type="subcellular location">
    <subcellularLocation>
        <location evidence="4 14">Cytoplasm</location>
    </subcellularLocation>
</comment>
<keyword evidence="9 14" id="KW-0540">Nuclease</keyword>
<keyword evidence="11 14" id="KW-0255">Endonuclease</keyword>
<feature type="binding site" evidence="14 15">
    <location>
        <position position="78"/>
    </location>
    <ligand>
        <name>a divalent metal cation</name>
        <dbReference type="ChEBI" id="CHEBI:60240"/>
    </ligand>
</feature>
<evidence type="ECO:0000256" key="4">
    <source>
        <dbReference type="ARBA" id="ARBA00004496"/>
    </source>
</evidence>
<comment type="cofactor">
    <cofactor evidence="2">
        <name>Mg(2+)</name>
        <dbReference type="ChEBI" id="CHEBI:18420"/>
    </cofactor>
</comment>
<evidence type="ECO:0000256" key="13">
    <source>
        <dbReference type="ARBA" id="ARBA00023211"/>
    </source>
</evidence>
<dbReference type="PANTHER" id="PTHR10954:SF18">
    <property type="entry name" value="RIBONUCLEASE HII"/>
    <property type="match status" value="1"/>
</dbReference>
<evidence type="ECO:0000256" key="11">
    <source>
        <dbReference type="ARBA" id="ARBA00022759"/>
    </source>
</evidence>
<evidence type="ECO:0000256" key="15">
    <source>
        <dbReference type="PROSITE-ProRule" id="PRU01319"/>
    </source>
</evidence>
<evidence type="ECO:0000313" key="19">
    <source>
        <dbReference type="Proteomes" id="UP001597156"/>
    </source>
</evidence>
<dbReference type="InterPro" id="IPR024567">
    <property type="entry name" value="RNase_HII/HIII_dom"/>
</dbReference>
<sequence length="255" mass="28441">MTKPTIRQLRVMLADVTTMDDQLLTTLRADPRKGVQQLVRSKINQLKKTQLEKAAFRQRFKYEQAFWHQGINYIAGIDEVGRGPLAGPVVAAAVVLPRDFDLITVNDSKQLTPDSRAWLAPQIKREALAVGIGMVDNIGIDQLNIYEATRVAMKQAVEHLTLQPDELIVDAMTIDVPIHQLRLIKGDAKSISVAAASIVAKVYRDTLMANYAKLYPAYDFDHNAGYGTPNHLAALKKFGPTPIHRKTFTPVKNFL</sequence>
<evidence type="ECO:0000256" key="12">
    <source>
        <dbReference type="ARBA" id="ARBA00022801"/>
    </source>
</evidence>
<dbReference type="PANTHER" id="PTHR10954">
    <property type="entry name" value="RIBONUCLEASE H2 SUBUNIT A"/>
    <property type="match status" value="1"/>
</dbReference>
<feature type="binding site" evidence="14 15">
    <location>
        <position position="170"/>
    </location>
    <ligand>
        <name>a divalent metal cation</name>
        <dbReference type="ChEBI" id="CHEBI:60240"/>
    </ligand>
</feature>
<comment type="similarity">
    <text evidence="5 14 16">Belongs to the RNase HII family.</text>
</comment>
<comment type="function">
    <text evidence="3 14 16">Endonuclease that specifically degrades the RNA of RNA-DNA hybrids.</text>
</comment>
<name>A0ABW3PGL0_9LACO</name>
<dbReference type="RefSeq" id="WP_121979549.1">
    <property type="nucleotide sequence ID" value="NZ_JBHTLH010000010.1"/>
</dbReference>
<dbReference type="CDD" id="cd07182">
    <property type="entry name" value="RNase_HII_bacteria_HII_like"/>
    <property type="match status" value="1"/>
</dbReference>
<evidence type="ECO:0000256" key="10">
    <source>
        <dbReference type="ARBA" id="ARBA00022723"/>
    </source>
</evidence>
<feature type="binding site" evidence="14 15">
    <location>
        <position position="79"/>
    </location>
    <ligand>
        <name>a divalent metal cation</name>
        <dbReference type="ChEBI" id="CHEBI:60240"/>
    </ligand>
</feature>
<protein>
    <recommendedName>
        <fullName evidence="7 14">Ribonuclease HII</fullName>
        <shortName evidence="14">RNase HII</shortName>
        <ecNumber evidence="6 14">3.1.26.4</ecNumber>
    </recommendedName>
</protein>
<dbReference type="EC" id="3.1.26.4" evidence="6 14"/>
<dbReference type="SUPFAM" id="SSF53098">
    <property type="entry name" value="Ribonuclease H-like"/>
    <property type="match status" value="1"/>
</dbReference>
<reference evidence="19" key="1">
    <citation type="journal article" date="2019" name="Int. J. Syst. Evol. Microbiol.">
        <title>The Global Catalogue of Microorganisms (GCM) 10K type strain sequencing project: providing services to taxonomists for standard genome sequencing and annotation.</title>
        <authorList>
            <consortium name="The Broad Institute Genomics Platform"/>
            <consortium name="The Broad Institute Genome Sequencing Center for Infectious Disease"/>
            <person name="Wu L."/>
            <person name="Ma J."/>
        </authorList>
    </citation>
    <scope>NUCLEOTIDE SEQUENCE [LARGE SCALE GENOMIC DNA]</scope>
    <source>
        <strain evidence="19">CCUG 71848</strain>
    </source>
</reference>
<dbReference type="InterPro" id="IPR012337">
    <property type="entry name" value="RNaseH-like_sf"/>
</dbReference>
<dbReference type="NCBIfam" id="NF000595">
    <property type="entry name" value="PRK00015.1-3"/>
    <property type="match status" value="1"/>
</dbReference>
<dbReference type="Pfam" id="PF01351">
    <property type="entry name" value="RNase_HII"/>
    <property type="match status" value="1"/>
</dbReference>
<dbReference type="InterPro" id="IPR036397">
    <property type="entry name" value="RNaseH_sf"/>
</dbReference>
<dbReference type="HAMAP" id="MF_00052_B">
    <property type="entry name" value="RNase_HII_B"/>
    <property type="match status" value="1"/>
</dbReference>
<evidence type="ECO:0000256" key="6">
    <source>
        <dbReference type="ARBA" id="ARBA00012180"/>
    </source>
</evidence>